<gene>
    <name evidence="4" type="ORF">NITGR_280114</name>
</gene>
<dbReference type="Gene3D" id="1.10.287.1490">
    <property type="match status" value="1"/>
</dbReference>
<comment type="caution">
    <text evidence="4">The sequence shown here is derived from an EMBL/GenBank/DDBJ whole genome shotgun (WGS) entry which is preliminary data.</text>
</comment>
<keyword evidence="3" id="KW-0812">Transmembrane</keyword>
<dbReference type="AlphaFoldDB" id="M1YIS4"/>
<keyword evidence="5" id="KW-1185">Reference proteome</keyword>
<keyword evidence="3" id="KW-0472">Membrane</keyword>
<reference evidence="4 5" key="1">
    <citation type="journal article" date="2013" name="Front. Microbiol.">
        <title>The genome of Nitrospina gracilis illuminates the metabolism and evolution of the major marine nitrite oxidizer.</title>
        <authorList>
            <person name="Luecker S."/>
            <person name="Nowka B."/>
            <person name="Rattei T."/>
            <person name="Spieck E."/>
            <person name="and Daims H."/>
        </authorList>
    </citation>
    <scope>NUCLEOTIDE SEQUENCE [LARGE SCALE GENOMIC DNA]</scope>
    <source>
        <strain evidence="4 5">3/211</strain>
    </source>
</reference>
<evidence type="ECO:0008006" key="6">
    <source>
        <dbReference type="Google" id="ProtNLM"/>
    </source>
</evidence>
<protein>
    <recommendedName>
        <fullName evidence="6">TIGR03545 family protein</fullName>
    </recommendedName>
</protein>
<feature type="coiled-coil region" evidence="1">
    <location>
        <begin position="235"/>
        <end position="273"/>
    </location>
</feature>
<dbReference type="RefSeq" id="WP_005007824.1">
    <property type="nucleotide sequence ID" value="NZ_HG422173.1"/>
</dbReference>
<evidence type="ECO:0000313" key="5">
    <source>
        <dbReference type="Proteomes" id="UP000011704"/>
    </source>
</evidence>
<feature type="coiled-coil region" evidence="1">
    <location>
        <begin position="164"/>
        <end position="195"/>
    </location>
</feature>
<proteinExistence type="predicted"/>
<feature type="region of interest" description="Disordered" evidence="2">
    <location>
        <begin position="119"/>
        <end position="154"/>
    </location>
</feature>
<feature type="transmembrane region" description="Helical" evidence="3">
    <location>
        <begin position="12"/>
        <end position="31"/>
    </location>
</feature>
<feature type="compositionally biased region" description="Basic residues" evidence="2">
    <location>
        <begin position="120"/>
        <end position="130"/>
    </location>
</feature>
<dbReference type="InParanoid" id="M1YIS4"/>
<accession>M1YIS4</accession>
<evidence type="ECO:0000256" key="1">
    <source>
        <dbReference type="SAM" id="Coils"/>
    </source>
</evidence>
<dbReference type="Proteomes" id="UP000011704">
    <property type="component" value="Unassembled WGS sequence"/>
</dbReference>
<evidence type="ECO:0000256" key="2">
    <source>
        <dbReference type="SAM" id="MobiDB-lite"/>
    </source>
</evidence>
<evidence type="ECO:0000313" key="4">
    <source>
        <dbReference type="EMBL" id="CCQ90398.1"/>
    </source>
</evidence>
<keyword evidence="1" id="KW-0175">Coiled coil</keyword>
<dbReference type="EMBL" id="CAQJ01000031">
    <property type="protein sequence ID" value="CCQ90398.1"/>
    <property type="molecule type" value="Genomic_DNA"/>
</dbReference>
<dbReference type="HOGENOM" id="CLU_028865_0_0_0"/>
<dbReference type="NCBIfam" id="TIGR03545">
    <property type="entry name" value="TIGR03545 family protein"/>
    <property type="match status" value="1"/>
</dbReference>
<keyword evidence="3" id="KW-1133">Transmembrane helix</keyword>
<dbReference type="STRING" id="1266370.NITGR_280114"/>
<dbReference type="InterPro" id="IPR019934">
    <property type="entry name" value="CHP03545"/>
</dbReference>
<evidence type="ECO:0000256" key="3">
    <source>
        <dbReference type="SAM" id="Phobius"/>
    </source>
</evidence>
<sequence>MNKKPGFIRWWGLIPFVVVTGLIAGFLLLFLDSLIESTIEEQGSQALGAQVDVASVKTSLLDHSIEIRGIEIANAEKLDENIIEVGNFTFNFDLNQAFSKKLIIDELTADGIAFNTTRKTPARPVKKPAKKKETPEEEEADDSSSGPGFGGLDALKGMQFKSPKEILESEKLETLERVKEVREDVKATKAKWEDRIQNRYGKGAIDEIKQKIDGIKQRAKKISGPGDVQALTADIQSLRGDIEGRVDEIKNLKSELKAETEKAQALVRDLKDLPRKDLERLKSKYSLDLKGGTGMVGALVAGPLKDHLNKARRYYEKAKPYLKKKKEPVVPEPETPERGKGLTIEFLKPKPTPDFLVRHGKLSITLFGQDVSGDLKDLSDNQKIHGKPMVVKFDAGNNPKFDRFNLDLTVDRTGTAGRDTLKTRIEGLKLSGFETGKAVKVEQGGADIKSTFNIVSEEALTGNINVQTRDMNMKWTQSGSGELADIMQKTLNSVSRFYLNFLVSGTVNDYAVKVESDLDKTLNRAIRGVFDDKVKEFEGKLNAAILEKTKGPLKDSTGAVSNLVDLRKLLDSRESSLQNLLGEATQKALLPKLPGPAGDLLKQFKLPF</sequence>
<organism evidence="4 5">
    <name type="scientific">Nitrospina gracilis (strain 3/211)</name>
    <dbReference type="NCBI Taxonomy" id="1266370"/>
    <lineage>
        <taxon>Bacteria</taxon>
        <taxon>Pseudomonadati</taxon>
        <taxon>Nitrospinota/Tectimicrobiota group</taxon>
        <taxon>Nitrospinota</taxon>
        <taxon>Nitrospinia</taxon>
        <taxon>Nitrospinales</taxon>
        <taxon>Nitrospinaceae</taxon>
        <taxon>Nitrospina</taxon>
    </lineage>
</organism>
<name>M1YIS4_NITG3</name>
<dbReference type="OrthoDB" id="231813at2"/>